<accession>A0ABR2J8V3</accession>
<keyword evidence="3" id="KW-0808">Transferase</keyword>
<keyword evidence="4" id="KW-0012">Acyltransferase</keyword>
<dbReference type="InterPro" id="IPR051283">
    <property type="entry name" value="Sec_Metabolite_Acyltrans"/>
</dbReference>
<evidence type="ECO:0000313" key="6">
    <source>
        <dbReference type="Proteomes" id="UP001390339"/>
    </source>
</evidence>
<evidence type="ECO:0000256" key="4">
    <source>
        <dbReference type="ARBA" id="ARBA00023315"/>
    </source>
</evidence>
<comment type="caution">
    <text evidence="5">The sequence shown here is derived from an EMBL/GenBank/DDBJ whole genome shotgun (WGS) entry which is preliminary data.</text>
</comment>
<evidence type="ECO:0000256" key="3">
    <source>
        <dbReference type="ARBA" id="ARBA00022679"/>
    </source>
</evidence>
<dbReference type="PANTHER" id="PTHR31896:SF69">
    <property type="entry name" value="FAMILY REGULATORY PROTEIN, PUTATIVE (AFU_ORTHOLOGUE AFUA_3G14730)-RELATED"/>
    <property type="match status" value="1"/>
</dbReference>
<sequence length="481" mass="54140">MWFASRSPPPKVPTDRVTRMHYFDDTIVFRTFVLYSLFVFDDVLDVQKLKAALEKVVRREGWNKLGGRVRRDKRGHLELHVPDEFTKERPAIGFTYVDETHHICADHPVASRIPKPPSGPHPAVVGNPGDAFPLVAGDGVPERLDDYLYTDQPALGLRVISFADKTVVSLNWLHSILDALASRRLLDAWALALQGREDEIPFPQAVEMDPLAELGLYPTEKHVLASQHMTASNLAKYGICNFLDLAWRSKENRVVCVPKMFIDKLRSQALAELTAAGETDPFVSEGDVLTAWFARLSACNISKDSNRTVAIQNAYSWRDSLEQDLLIPGRPYISNCVGFVVTLLPAKELLSKPLSHTARAIRNSIREQGGREQIKAYAALVRKDPKYKMIPMFGDSGMQLFMFSNWQKGRLYEADFAAAAADSRRGRPLTPSYVHNLQSPHNFSDGFIIPGRDAQGNYWIGGFRVKGLWAKMEKEMASQRF</sequence>
<dbReference type="EMBL" id="JAPCWZ010000003">
    <property type="protein sequence ID" value="KAK8874008.1"/>
    <property type="molecule type" value="Genomic_DNA"/>
</dbReference>
<comment type="similarity">
    <text evidence="2">Belongs to the plant acyltransferase family.</text>
</comment>
<gene>
    <name evidence="5" type="ORF">PGQ11_004522</name>
</gene>
<dbReference type="PANTHER" id="PTHR31896">
    <property type="entry name" value="FAMILY REGULATORY PROTEIN, PUTATIVE (AFU_ORTHOLOGUE AFUA_3G14730)-RELATED"/>
    <property type="match status" value="1"/>
</dbReference>
<keyword evidence="6" id="KW-1185">Reference proteome</keyword>
<organism evidence="5 6">
    <name type="scientific">Apiospora arundinis</name>
    <dbReference type="NCBI Taxonomy" id="335852"/>
    <lineage>
        <taxon>Eukaryota</taxon>
        <taxon>Fungi</taxon>
        <taxon>Dikarya</taxon>
        <taxon>Ascomycota</taxon>
        <taxon>Pezizomycotina</taxon>
        <taxon>Sordariomycetes</taxon>
        <taxon>Xylariomycetidae</taxon>
        <taxon>Amphisphaeriales</taxon>
        <taxon>Apiosporaceae</taxon>
        <taxon>Apiospora</taxon>
    </lineage>
</organism>
<evidence type="ECO:0000313" key="5">
    <source>
        <dbReference type="EMBL" id="KAK8874008.1"/>
    </source>
</evidence>
<dbReference type="Gene3D" id="3.30.559.10">
    <property type="entry name" value="Chloramphenicol acetyltransferase-like domain"/>
    <property type="match status" value="2"/>
</dbReference>
<evidence type="ECO:0000256" key="2">
    <source>
        <dbReference type="ARBA" id="ARBA00009861"/>
    </source>
</evidence>
<name>A0ABR2J8V3_9PEZI</name>
<protein>
    <submittedName>
        <fullName evidence="5">AAA ATPase</fullName>
    </submittedName>
</protein>
<dbReference type="Proteomes" id="UP001390339">
    <property type="component" value="Unassembled WGS sequence"/>
</dbReference>
<reference evidence="5 6" key="1">
    <citation type="journal article" date="2024" name="IMA Fungus">
        <title>Apiospora arundinis, a panoply of carbohydrate-active enzymes and secondary metabolites.</title>
        <authorList>
            <person name="Sorensen T."/>
            <person name="Petersen C."/>
            <person name="Muurmann A.T."/>
            <person name="Christiansen J.V."/>
            <person name="Brundto M.L."/>
            <person name="Overgaard C.K."/>
            <person name="Boysen A.T."/>
            <person name="Wollenberg R.D."/>
            <person name="Larsen T.O."/>
            <person name="Sorensen J.L."/>
            <person name="Nielsen K.L."/>
            <person name="Sondergaard T.E."/>
        </authorList>
    </citation>
    <scope>NUCLEOTIDE SEQUENCE [LARGE SCALE GENOMIC DNA]</scope>
    <source>
        <strain evidence="5 6">AAU 773</strain>
    </source>
</reference>
<dbReference type="Pfam" id="PF02458">
    <property type="entry name" value="Transferase"/>
    <property type="match status" value="1"/>
</dbReference>
<proteinExistence type="inferred from homology"/>
<dbReference type="InterPro" id="IPR023213">
    <property type="entry name" value="CAT-like_dom_sf"/>
</dbReference>
<comment type="pathway">
    <text evidence="1">Secondary metabolite biosynthesis.</text>
</comment>
<evidence type="ECO:0000256" key="1">
    <source>
        <dbReference type="ARBA" id="ARBA00005179"/>
    </source>
</evidence>